<dbReference type="PANTHER" id="PTHR43135:SF3">
    <property type="entry name" value="ALPHA-D-RIBOSE 1-METHYLPHOSPHONATE 5-TRIPHOSPHATE DIPHOSPHATASE"/>
    <property type="match status" value="1"/>
</dbReference>
<dbReference type="Proteomes" id="UP001253545">
    <property type="component" value="Unassembled WGS sequence"/>
</dbReference>
<evidence type="ECO:0000313" key="2">
    <source>
        <dbReference type="EMBL" id="MDT0596485.1"/>
    </source>
</evidence>
<dbReference type="Gene3D" id="3.20.20.140">
    <property type="entry name" value="Metal-dependent hydrolases"/>
    <property type="match status" value="1"/>
</dbReference>
<gene>
    <name evidence="2" type="ORF">RM552_16640</name>
</gene>
<keyword evidence="3" id="KW-1185">Reference proteome</keyword>
<accession>A0ABU2ZV51</accession>
<protein>
    <submittedName>
        <fullName evidence="2">Amidohydrolase family protein</fullName>
    </submittedName>
</protein>
<dbReference type="RefSeq" id="WP_311370009.1">
    <property type="nucleotide sequence ID" value="NZ_JAVRHX010000007.1"/>
</dbReference>
<dbReference type="InterPro" id="IPR051781">
    <property type="entry name" value="Metallo-dep_Hydrolase"/>
</dbReference>
<dbReference type="SUPFAM" id="SSF51338">
    <property type="entry name" value="Composite domain of metallo-dependent hydrolases"/>
    <property type="match status" value="1"/>
</dbReference>
<proteinExistence type="predicted"/>
<dbReference type="Pfam" id="PF01979">
    <property type="entry name" value="Amidohydro_1"/>
    <property type="match status" value="1"/>
</dbReference>
<dbReference type="SUPFAM" id="SSF51556">
    <property type="entry name" value="Metallo-dependent hydrolases"/>
    <property type="match status" value="1"/>
</dbReference>
<dbReference type="InterPro" id="IPR011059">
    <property type="entry name" value="Metal-dep_hydrolase_composite"/>
</dbReference>
<comment type="caution">
    <text evidence="2">The sequence shown here is derived from an EMBL/GenBank/DDBJ whole genome shotgun (WGS) entry which is preliminary data.</text>
</comment>
<evidence type="ECO:0000313" key="3">
    <source>
        <dbReference type="Proteomes" id="UP001253545"/>
    </source>
</evidence>
<feature type="domain" description="Amidohydrolase-related" evidence="1">
    <location>
        <begin position="83"/>
        <end position="441"/>
    </location>
</feature>
<organism evidence="2 3">
    <name type="scientific">Glaciecola petra</name>
    <dbReference type="NCBI Taxonomy" id="3075602"/>
    <lineage>
        <taxon>Bacteria</taxon>
        <taxon>Pseudomonadati</taxon>
        <taxon>Pseudomonadota</taxon>
        <taxon>Gammaproteobacteria</taxon>
        <taxon>Alteromonadales</taxon>
        <taxon>Alteromonadaceae</taxon>
        <taxon>Glaciecola</taxon>
    </lineage>
</organism>
<name>A0ABU2ZV51_9ALTE</name>
<dbReference type="PANTHER" id="PTHR43135">
    <property type="entry name" value="ALPHA-D-RIBOSE 1-METHYLPHOSPHONATE 5-TRIPHOSPHATE DIPHOSPHATASE"/>
    <property type="match status" value="1"/>
</dbReference>
<sequence length="445" mass="48953">MQRYLSSLIILVLGVYLLGFHAFAVDDNQYTAITGGMLIDGYETPPIHNATVLIKGNIIIDAGPAHTIEIPEGTTLIDARGKTVLPGLIDLHMHLDLIGHGDYDEYYSYIKGTERLAEIMPIAAKQMLRAGITSAVDLGSPLSILDIKEAINKGNILGPRLSVSGPWITRIKLGGVPDSYQIVIDSPKQAAKQAQYLIDQGVDVIKLWLGLTLEDYKAVVKVAHQNNIKVHAHLYKVDAIRNALKAKIDVLQHVGSAKMPPYPEDLLHQIAESRTPVIQTIAHRIWVYPATLSNPGRLDTPQMQSDMPADLYQELQRSFTHFHRLGYFHDTPDEIRNAKINAKQFINSNAYIGVGTDAASPLNFHSDAIWREMSALVDSGMTESRVITAATKTNAEILGKGDQLGTVEAGKLADIIIVDGNPLFDINMLKYVDTVIKNGEVQVFE</sequence>
<dbReference type="InterPro" id="IPR006680">
    <property type="entry name" value="Amidohydro-rel"/>
</dbReference>
<reference evidence="2 3" key="1">
    <citation type="submission" date="2023-09" db="EMBL/GenBank/DDBJ databases">
        <authorList>
            <person name="Rey-Velasco X."/>
        </authorList>
    </citation>
    <scope>NUCLEOTIDE SEQUENCE [LARGE SCALE GENOMIC DNA]</scope>
    <source>
        <strain evidence="2 3">P117</strain>
    </source>
</reference>
<dbReference type="Gene3D" id="2.30.40.10">
    <property type="entry name" value="Urease, subunit C, domain 1"/>
    <property type="match status" value="1"/>
</dbReference>
<dbReference type="EMBL" id="JAVRHX010000007">
    <property type="protein sequence ID" value="MDT0596485.1"/>
    <property type="molecule type" value="Genomic_DNA"/>
</dbReference>
<dbReference type="InterPro" id="IPR032466">
    <property type="entry name" value="Metal_Hydrolase"/>
</dbReference>
<evidence type="ECO:0000259" key="1">
    <source>
        <dbReference type="Pfam" id="PF01979"/>
    </source>
</evidence>